<evidence type="ECO:0000313" key="3">
    <source>
        <dbReference type="Proteomes" id="UP000799777"/>
    </source>
</evidence>
<name>A0A9P4LS29_9PLEO</name>
<reference evidence="2" key="1">
    <citation type="journal article" date="2020" name="Stud. Mycol.">
        <title>101 Dothideomycetes genomes: a test case for predicting lifestyles and emergence of pathogens.</title>
        <authorList>
            <person name="Haridas S."/>
            <person name="Albert R."/>
            <person name="Binder M."/>
            <person name="Bloem J."/>
            <person name="Labutti K."/>
            <person name="Salamov A."/>
            <person name="Andreopoulos B."/>
            <person name="Baker S."/>
            <person name="Barry K."/>
            <person name="Bills G."/>
            <person name="Bluhm B."/>
            <person name="Cannon C."/>
            <person name="Castanera R."/>
            <person name="Culley D."/>
            <person name="Daum C."/>
            <person name="Ezra D."/>
            <person name="Gonzalez J."/>
            <person name="Henrissat B."/>
            <person name="Kuo A."/>
            <person name="Liang C."/>
            <person name="Lipzen A."/>
            <person name="Lutzoni F."/>
            <person name="Magnuson J."/>
            <person name="Mondo S."/>
            <person name="Nolan M."/>
            <person name="Ohm R."/>
            <person name="Pangilinan J."/>
            <person name="Park H.-J."/>
            <person name="Ramirez L."/>
            <person name="Alfaro M."/>
            <person name="Sun H."/>
            <person name="Tritt A."/>
            <person name="Yoshinaga Y."/>
            <person name="Zwiers L.-H."/>
            <person name="Turgeon B."/>
            <person name="Goodwin S."/>
            <person name="Spatafora J."/>
            <person name="Crous P."/>
            <person name="Grigoriev I."/>
        </authorList>
    </citation>
    <scope>NUCLEOTIDE SEQUENCE</scope>
    <source>
        <strain evidence="2">CBS 110217</strain>
    </source>
</reference>
<organism evidence="2 3">
    <name type="scientific">Setomelanomma holmii</name>
    <dbReference type="NCBI Taxonomy" id="210430"/>
    <lineage>
        <taxon>Eukaryota</taxon>
        <taxon>Fungi</taxon>
        <taxon>Dikarya</taxon>
        <taxon>Ascomycota</taxon>
        <taxon>Pezizomycotina</taxon>
        <taxon>Dothideomycetes</taxon>
        <taxon>Pleosporomycetidae</taxon>
        <taxon>Pleosporales</taxon>
        <taxon>Pleosporineae</taxon>
        <taxon>Phaeosphaeriaceae</taxon>
        <taxon>Setomelanomma</taxon>
    </lineage>
</organism>
<keyword evidence="3" id="KW-1185">Reference proteome</keyword>
<dbReference type="EMBL" id="ML978167">
    <property type="protein sequence ID" value="KAF2033374.1"/>
    <property type="molecule type" value="Genomic_DNA"/>
</dbReference>
<feature type="compositionally biased region" description="Basic and acidic residues" evidence="1">
    <location>
        <begin position="177"/>
        <end position="191"/>
    </location>
</feature>
<dbReference type="Proteomes" id="UP000799777">
    <property type="component" value="Unassembled WGS sequence"/>
</dbReference>
<gene>
    <name evidence="2" type="ORF">EK21DRAFT_86475</name>
</gene>
<evidence type="ECO:0000256" key="1">
    <source>
        <dbReference type="SAM" id="MobiDB-lite"/>
    </source>
</evidence>
<proteinExistence type="predicted"/>
<evidence type="ECO:0000313" key="2">
    <source>
        <dbReference type="EMBL" id="KAF2033374.1"/>
    </source>
</evidence>
<comment type="caution">
    <text evidence="2">The sequence shown here is derived from an EMBL/GenBank/DDBJ whole genome shotgun (WGS) entry which is preliminary data.</text>
</comment>
<protein>
    <submittedName>
        <fullName evidence="2">Uncharacterized protein</fullName>
    </submittedName>
</protein>
<dbReference type="AlphaFoldDB" id="A0A9P4LS29"/>
<accession>A0A9P4LS29</accession>
<feature type="compositionally biased region" description="Basic and acidic residues" evidence="1">
    <location>
        <begin position="148"/>
        <end position="165"/>
    </location>
</feature>
<feature type="region of interest" description="Disordered" evidence="1">
    <location>
        <begin position="138"/>
        <end position="194"/>
    </location>
</feature>
<sequence>MRLLTSAWNLGGELAAMQELLMKMELDSAGILGRMRLGETWSVGQGRNVPGGIVTPETSVNGDQYSDYDHYGYTCERERLPRDLDQDNDDLQQGRFDVQYTQHPTRHEDDRGVPVPDPLSFHEVEARCRIDRMNDAGRIADPIANENDIPRETSHHASQRPDPHAPKSVSGNAFRGRRSDAPIRTTRDGRRNNMMALAIQEDALSSTTL</sequence>